<proteinExistence type="inferred from homology"/>
<evidence type="ECO:0000256" key="2">
    <source>
        <dbReference type="ARBA" id="ARBA00023002"/>
    </source>
</evidence>
<dbReference type="Pfam" id="PF00106">
    <property type="entry name" value="adh_short"/>
    <property type="match status" value="1"/>
</dbReference>
<dbReference type="PANTHER" id="PTHR24322:SF736">
    <property type="entry name" value="RETINOL DEHYDROGENASE 10"/>
    <property type="match status" value="1"/>
</dbReference>
<evidence type="ECO:0000313" key="5">
    <source>
        <dbReference type="Proteomes" id="UP001177023"/>
    </source>
</evidence>
<evidence type="ECO:0000256" key="1">
    <source>
        <dbReference type="ARBA" id="ARBA00006484"/>
    </source>
</evidence>
<dbReference type="GO" id="GO:0016616">
    <property type="term" value="F:oxidoreductase activity, acting on the CH-OH group of donors, NAD or NADP as acceptor"/>
    <property type="evidence" value="ECO:0007669"/>
    <property type="project" value="TreeGrafter"/>
</dbReference>
<dbReference type="GO" id="GO:0005811">
    <property type="term" value="C:lipid droplet"/>
    <property type="evidence" value="ECO:0007669"/>
    <property type="project" value="TreeGrafter"/>
</dbReference>
<evidence type="ECO:0000313" key="4">
    <source>
        <dbReference type="EMBL" id="CAJ0583776.1"/>
    </source>
</evidence>
<dbReference type="AlphaFoldDB" id="A0AA36GFY8"/>
<dbReference type="PRINTS" id="PR00081">
    <property type="entry name" value="GDHRDH"/>
</dbReference>
<name>A0AA36GFY8_9BILA</name>
<keyword evidence="5" id="KW-1185">Reference proteome</keyword>
<feature type="non-terminal residue" evidence="4">
    <location>
        <position position="1"/>
    </location>
</feature>
<organism evidence="4 5">
    <name type="scientific">Mesorhabditis spiculigera</name>
    <dbReference type="NCBI Taxonomy" id="96644"/>
    <lineage>
        <taxon>Eukaryota</taxon>
        <taxon>Metazoa</taxon>
        <taxon>Ecdysozoa</taxon>
        <taxon>Nematoda</taxon>
        <taxon>Chromadorea</taxon>
        <taxon>Rhabditida</taxon>
        <taxon>Rhabditina</taxon>
        <taxon>Rhabditomorpha</taxon>
        <taxon>Rhabditoidea</taxon>
        <taxon>Rhabditidae</taxon>
        <taxon>Mesorhabditinae</taxon>
        <taxon>Mesorhabditis</taxon>
    </lineage>
</organism>
<comment type="similarity">
    <text evidence="1 3">Belongs to the short-chain dehydrogenases/reductases (SDR) family.</text>
</comment>
<dbReference type="InterPro" id="IPR036291">
    <property type="entry name" value="NAD(P)-bd_dom_sf"/>
</dbReference>
<evidence type="ECO:0000256" key="3">
    <source>
        <dbReference type="RuleBase" id="RU000363"/>
    </source>
</evidence>
<gene>
    <name evidence="4" type="ORF">MSPICULIGERA_LOCUS21845</name>
</gene>
<comment type="caution">
    <text evidence="4">The sequence shown here is derived from an EMBL/GenBank/DDBJ whole genome shotgun (WGS) entry which is preliminary data.</text>
</comment>
<keyword evidence="2" id="KW-0560">Oxidoreductase</keyword>
<sequence length="285" mass="32415">MLIFLLQFYVIIRTIITECIFSVFKFWAPIGWYPRKKIQGQTVLLTGAANGIGREVARRLADCKVNLILWDVDGKNLEKTRALCEREGTEVRAYDVDITNQKEVNFGLLEIQKEFGLVDILINNAGRCSFTKFVDMTKERLQTQILLNFVAPMMLIKAVLPHMMEKNKGHIVATCSSRALVGKGIIADYSAEKQALFGLMESLEDEMWMFGKRNIKFTSVCPLLTKTNMTKPLGDRLALLSPAEVAEYYVDAILCEKRVAVVPRRGIISYWIKCFLPAPVYQIFT</sequence>
<reference evidence="4" key="1">
    <citation type="submission" date="2023-06" db="EMBL/GenBank/DDBJ databases">
        <authorList>
            <person name="Delattre M."/>
        </authorList>
    </citation>
    <scope>NUCLEOTIDE SEQUENCE</scope>
    <source>
        <strain evidence="4">AF72</strain>
    </source>
</reference>
<accession>A0AA36GFY8</accession>
<dbReference type="EMBL" id="CATQJA010002665">
    <property type="protein sequence ID" value="CAJ0583776.1"/>
    <property type="molecule type" value="Genomic_DNA"/>
</dbReference>
<dbReference type="PANTHER" id="PTHR24322">
    <property type="entry name" value="PKSB"/>
    <property type="match status" value="1"/>
</dbReference>
<dbReference type="PRINTS" id="PR00080">
    <property type="entry name" value="SDRFAMILY"/>
</dbReference>
<dbReference type="Gene3D" id="3.40.50.720">
    <property type="entry name" value="NAD(P)-binding Rossmann-like Domain"/>
    <property type="match status" value="1"/>
</dbReference>
<protein>
    <submittedName>
        <fullName evidence="4">Uncharacterized protein</fullName>
    </submittedName>
</protein>
<dbReference type="Proteomes" id="UP001177023">
    <property type="component" value="Unassembled WGS sequence"/>
</dbReference>
<dbReference type="InterPro" id="IPR002347">
    <property type="entry name" value="SDR_fam"/>
</dbReference>
<dbReference type="SUPFAM" id="SSF51735">
    <property type="entry name" value="NAD(P)-binding Rossmann-fold domains"/>
    <property type="match status" value="1"/>
</dbReference>